<proteinExistence type="inferred from homology"/>
<dbReference type="AlphaFoldDB" id="A0A060CBB1"/>
<feature type="non-terminal residue" evidence="4">
    <location>
        <position position="1"/>
    </location>
</feature>
<dbReference type="EMBL" id="KF125171">
    <property type="protein sequence ID" value="AIA92494.1"/>
    <property type="molecule type" value="Genomic_DNA"/>
</dbReference>
<organism evidence="4">
    <name type="scientific">uncultured Ostreococcus</name>
    <dbReference type="NCBI Taxonomy" id="257762"/>
    <lineage>
        <taxon>Eukaryota</taxon>
        <taxon>Viridiplantae</taxon>
        <taxon>Chlorophyta</taxon>
        <taxon>Mamiellophyceae</taxon>
        <taxon>Mamiellales</taxon>
        <taxon>environmental samples</taxon>
    </lineage>
</organism>
<evidence type="ECO:0000256" key="1">
    <source>
        <dbReference type="ARBA" id="ARBA00008061"/>
    </source>
</evidence>
<feature type="region of interest" description="Disordered" evidence="3">
    <location>
        <begin position="1"/>
        <end position="52"/>
    </location>
</feature>
<evidence type="ECO:0000313" key="4">
    <source>
        <dbReference type="EMBL" id="AIA92494.1"/>
    </source>
</evidence>
<protein>
    <recommendedName>
        <fullName evidence="2">1,4-alpha-D-glucan glucanohydrolase</fullName>
    </recommendedName>
</protein>
<evidence type="ECO:0000256" key="3">
    <source>
        <dbReference type="SAM" id="MobiDB-lite"/>
    </source>
</evidence>
<name>A0A060CBB1_9CHLO</name>
<comment type="similarity">
    <text evidence="1">Belongs to the glycosyl hydrolase 13 family.</text>
</comment>
<dbReference type="InterPro" id="IPR017853">
    <property type="entry name" value="GH"/>
</dbReference>
<dbReference type="PANTHER" id="PTHR43447">
    <property type="entry name" value="ALPHA-AMYLASE"/>
    <property type="match status" value="1"/>
</dbReference>
<dbReference type="SUPFAM" id="SSF51445">
    <property type="entry name" value="(Trans)glycosidases"/>
    <property type="match status" value="1"/>
</dbReference>
<evidence type="ECO:0000256" key="2">
    <source>
        <dbReference type="ARBA" id="ARBA00030238"/>
    </source>
</evidence>
<reference evidence="4" key="1">
    <citation type="journal article" date="2013" name="Environ. Microbiol.">
        <title>Seasonally variable intestinal metagenomes of the red palm weevil (Rhynchophorus ferrugineus).</title>
        <authorList>
            <person name="Jia S."/>
            <person name="Zhang X."/>
            <person name="Zhang G."/>
            <person name="Yin A."/>
            <person name="Zhang S."/>
            <person name="Li F."/>
            <person name="Wang L."/>
            <person name="Zhao D."/>
            <person name="Yun Q."/>
            <person name="Tala"/>
            <person name="Wang J."/>
            <person name="Sun G."/>
            <person name="Baabdullah M."/>
            <person name="Yu X."/>
            <person name="Hu S."/>
            <person name="Al-Mssallem I.S."/>
            <person name="Yu J."/>
        </authorList>
    </citation>
    <scope>NUCLEOTIDE SEQUENCE</scope>
</reference>
<accession>A0A060CBB1</accession>
<dbReference type="Gene3D" id="3.20.20.80">
    <property type="entry name" value="Glycosidases"/>
    <property type="match status" value="1"/>
</dbReference>
<feature type="non-terminal residue" evidence="4">
    <location>
        <position position="182"/>
    </location>
</feature>
<sequence length="182" mass="18799">LAARSSCRRSTGTAVATPAPSGAAWATSGSKRCGRGGPDAAGPRRAGAADRRVEVGGRRRALPLGRRAVSPVRGRASFVLVGPRVRRVGAHRGDGLHGRVASSAHDVRVGRGGTFPLDLYDLGSRYGSEAALRRALGSLRSQNVLALADAVLNHRCASGQDGEGRWNAFGGPLDWDASAVVS</sequence>